<dbReference type="GO" id="GO:0016887">
    <property type="term" value="F:ATP hydrolysis activity"/>
    <property type="evidence" value="ECO:0007669"/>
    <property type="project" value="InterPro"/>
</dbReference>
<dbReference type="Gene3D" id="3.40.50.300">
    <property type="entry name" value="P-loop containing nucleotide triphosphate hydrolases"/>
    <property type="match status" value="2"/>
</dbReference>
<dbReference type="SUPFAM" id="SSF90123">
    <property type="entry name" value="ABC transporter transmembrane region"/>
    <property type="match status" value="2"/>
</dbReference>
<keyword evidence="14" id="KW-0325">Glycoprotein</keyword>
<dbReference type="InterPro" id="IPR039421">
    <property type="entry name" value="Type_1_exporter"/>
</dbReference>
<feature type="domain" description="ABC transporter" evidence="21">
    <location>
        <begin position="357"/>
        <end position="593"/>
    </location>
</feature>
<dbReference type="InterPro" id="IPR036640">
    <property type="entry name" value="ABC1_TM_sf"/>
</dbReference>
<keyword evidence="12 20" id="KW-1133">Transmembrane helix</keyword>
<dbReference type="CDD" id="cd03249">
    <property type="entry name" value="ABC_MTABC3_MDL1_MDL2"/>
    <property type="match status" value="2"/>
</dbReference>
<feature type="transmembrane region" description="Helical" evidence="20">
    <location>
        <begin position="9"/>
        <end position="33"/>
    </location>
</feature>
<feature type="domain" description="ABC transporter" evidence="21">
    <location>
        <begin position="1003"/>
        <end position="1241"/>
    </location>
</feature>
<dbReference type="FunFam" id="1.20.1560.10:FF:000046">
    <property type="entry name" value="ATP-binding cassette subfamily B member 11"/>
    <property type="match status" value="1"/>
</dbReference>
<reference evidence="23 24" key="1">
    <citation type="submission" date="2019-09" db="EMBL/GenBank/DDBJ databases">
        <title>Bird 10,000 Genomes (B10K) Project - Family phase.</title>
        <authorList>
            <person name="Zhang G."/>
        </authorList>
    </citation>
    <scope>NUCLEOTIDE SEQUENCE [LARGE SCALE GENOMIC DNA]</scope>
    <source>
        <strain evidence="23">B10K-DU-029-42</strain>
        <tissue evidence="23">Muscle</tissue>
    </source>
</reference>
<keyword evidence="6 20" id="KW-0812">Transmembrane</keyword>
<comment type="catalytic activity">
    <reaction evidence="15">
        <text>daunorubicin(in) + ATP + H2O = daunorubicin(out) + ADP + phosphate + H(+)</text>
        <dbReference type="Rhea" id="RHEA:33147"/>
        <dbReference type="ChEBI" id="CHEBI:15377"/>
        <dbReference type="ChEBI" id="CHEBI:15378"/>
        <dbReference type="ChEBI" id="CHEBI:30616"/>
        <dbReference type="ChEBI" id="CHEBI:43474"/>
        <dbReference type="ChEBI" id="CHEBI:64677"/>
        <dbReference type="ChEBI" id="CHEBI:456216"/>
        <dbReference type="EC" id="7.6.2.2"/>
    </reaction>
    <physiologicalReaction direction="left-to-right" evidence="15">
        <dbReference type="Rhea" id="RHEA:33148"/>
    </physiologicalReaction>
</comment>
<dbReference type="SMART" id="SM00382">
    <property type="entry name" value="AAA"/>
    <property type="match status" value="2"/>
</dbReference>
<evidence type="ECO:0000256" key="5">
    <source>
        <dbReference type="ARBA" id="ARBA00022475"/>
    </source>
</evidence>
<name>A0A7K6K9X9_9PASE</name>
<dbReference type="InterPro" id="IPR011527">
    <property type="entry name" value="ABC1_TM_dom"/>
</dbReference>
<feature type="non-terminal residue" evidence="23">
    <location>
        <position position="1241"/>
    </location>
</feature>
<dbReference type="GO" id="GO:0005743">
    <property type="term" value="C:mitochondrial inner membrane"/>
    <property type="evidence" value="ECO:0007669"/>
    <property type="project" value="TreeGrafter"/>
</dbReference>
<gene>
    <name evidence="23" type="primary">Abcb1_1</name>
    <name evidence="23" type="ORF">OREARF_R03544</name>
</gene>
<evidence type="ECO:0000256" key="20">
    <source>
        <dbReference type="SAM" id="Phobius"/>
    </source>
</evidence>
<dbReference type="AlphaFoldDB" id="A0A7K6K9X9"/>
<keyword evidence="4" id="KW-0813">Transport</keyword>
<dbReference type="EC" id="7.6.2.2" evidence="3"/>
<evidence type="ECO:0000256" key="6">
    <source>
        <dbReference type="ARBA" id="ARBA00022692"/>
    </source>
</evidence>
<keyword evidence="11" id="KW-1278">Translocase</keyword>
<dbReference type="InterPro" id="IPR003593">
    <property type="entry name" value="AAA+_ATPase"/>
</dbReference>
<feature type="transmembrane region" description="Helical" evidence="20">
    <location>
        <begin position="79"/>
        <end position="104"/>
    </location>
</feature>
<evidence type="ECO:0000256" key="16">
    <source>
        <dbReference type="ARBA" id="ARBA00059665"/>
    </source>
</evidence>
<dbReference type="PROSITE" id="PS50929">
    <property type="entry name" value="ABC_TM1F"/>
    <property type="match status" value="2"/>
</dbReference>
<evidence type="ECO:0000259" key="22">
    <source>
        <dbReference type="PROSITE" id="PS50929"/>
    </source>
</evidence>
<protein>
    <recommendedName>
        <fullName evidence="17">ATP-binding cassette sub-family B member 5</fullName>
        <ecNumber evidence="3">7.6.2.2</ecNumber>
    </recommendedName>
    <alternativeName>
        <fullName evidence="19">ABCB5 P-gp</fullName>
    </alternativeName>
    <alternativeName>
        <fullName evidence="18">p-glycoprotein ABCB5</fullName>
    </alternativeName>
</protein>
<dbReference type="FunFam" id="1.20.1560.10:FF:000018">
    <property type="entry name" value="ATP-binding cassette subfamily B member 11"/>
    <property type="match status" value="1"/>
</dbReference>
<dbReference type="GO" id="GO:0015421">
    <property type="term" value="F:ABC-type oligopeptide transporter activity"/>
    <property type="evidence" value="ECO:0007669"/>
    <property type="project" value="TreeGrafter"/>
</dbReference>
<dbReference type="Pfam" id="PF00664">
    <property type="entry name" value="ABC_membrane"/>
    <property type="match status" value="2"/>
</dbReference>
<feature type="transmembrane region" description="Helical" evidence="20">
    <location>
        <begin position="677"/>
        <end position="701"/>
    </location>
</feature>
<dbReference type="CDD" id="cd18578">
    <property type="entry name" value="ABC_6TM_Pgp_ABCB1_D2_like"/>
    <property type="match status" value="1"/>
</dbReference>
<feature type="transmembrane region" description="Helical" evidence="20">
    <location>
        <begin position="156"/>
        <end position="174"/>
    </location>
</feature>
<dbReference type="InterPro" id="IPR017871">
    <property type="entry name" value="ABC_transporter-like_CS"/>
</dbReference>
<evidence type="ECO:0000313" key="24">
    <source>
        <dbReference type="Proteomes" id="UP000542358"/>
    </source>
</evidence>
<dbReference type="GO" id="GO:0030154">
    <property type="term" value="P:cell differentiation"/>
    <property type="evidence" value="ECO:0007669"/>
    <property type="project" value="UniProtKB-KW"/>
</dbReference>
<comment type="caution">
    <text evidence="23">The sequence shown here is derived from an EMBL/GenBank/DDBJ whole genome shotgun (WGS) entry which is preliminary data.</text>
</comment>
<dbReference type="GO" id="GO:0005524">
    <property type="term" value="F:ATP binding"/>
    <property type="evidence" value="ECO:0007669"/>
    <property type="project" value="UniProtKB-KW"/>
</dbReference>
<comment type="similarity">
    <text evidence="2">Belongs to the ABC transporter superfamily. ABCB family. Multidrug resistance exporter (TC 3.A.1.201) subfamily.</text>
</comment>
<evidence type="ECO:0000256" key="8">
    <source>
        <dbReference type="ARBA" id="ARBA00022741"/>
    </source>
</evidence>
<organism evidence="23 24">
    <name type="scientific">Oreocharis arfaki</name>
    <name type="common">tit berrypecker</name>
    <dbReference type="NCBI Taxonomy" id="979223"/>
    <lineage>
        <taxon>Eukaryota</taxon>
        <taxon>Metazoa</taxon>
        <taxon>Chordata</taxon>
        <taxon>Craniata</taxon>
        <taxon>Vertebrata</taxon>
        <taxon>Euteleostomi</taxon>
        <taxon>Archelosauria</taxon>
        <taxon>Archosauria</taxon>
        <taxon>Dinosauria</taxon>
        <taxon>Saurischia</taxon>
        <taxon>Theropoda</taxon>
        <taxon>Coelurosauria</taxon>
        <taxon>Aves</taxon>
        <taxon>Neognathae</taxon>
        <taxon>Neoaves</taxon>
        <taxon>Telluraves</taxon>
        <taxon>Australaves</taxon>
        <taxon>Passeriformes</taxon>
        <taxon>Passeroidea</taxon>
        <taxon>Paramythiidae</taxon>
        <taxon>Oreocharis</taxon>
    </lineage>
</organism>
<dbReference type="PROSITE" id="PS00211">
    <property type="entry name" value="ABC_TRANSPORTER_1"/>
    <property type="match status" value="2"/>
</dbReference>
<dbReference type="GO" id="GO:0008559">
    <property type="term" value="F:ABC-type xenobiotic transporter activity"/>
    <property type="evidence" value="ECO:0007669"/>
    <property type="project" value="UniProtKB-EC"/>
</dbReference>
<sequence>FRYADRVDVLLMVVGLVSAAANGTGLPLMIIIFGDMTNSFVLTGVESNGKKFKLDTSVNSSSCPSDPSVDIEGEMTKFAYYYVGIGFAVLILSMIQVWTFLVTATRQTAKIRQKFFFAVLHQEMAWFDTTQIGTLNTRLTDDINTIREGIGDKISIFLQFFSTFVSGLIIGFIYGWKLTLVVMSVSPLLAASAAVWSTLLASLTAKELSAYAKAGAVAEEILTAIRTVVAFNGQQKALEKYDANLETAKRVGMKKSITTNTCLGLSQFFIFGSYALAFWYGTKLTAEDPHYDIGRVLIVFFSVLVGAFSLGQAAPNLESVANARGAAYEVYKIINKKRLIDSSSKEGYKPDKLVGEIEFRNIHFSYPSRPDIKILKGLNLKVQTGKTIALVGASGCGKSTTVQLLQRFYDPDQGEITLDGRDIRTLNTKWLRENIGIVSQEPVLFATTIAENIRYGREDISDAEIEQAAKEANAFDFISRLPDKFNTMVGERGAQLSGGQKQRIAIARALARNPKILLLDEATSALDTQSESIVQAALDKARAGRTTIVIAHRLSTIRTADTIAGFEKGIVVEQGTHSELMLQKGVYYSLVMQQVRANLLTFFLYLTKFAVDVLGCETAKQQISSTEGFQHFTKTVHCSKPNEHPLFWGILCSATFQEENLPAVPYLKILALNKPEWFYVLLGVIAAAVIGAVHPAFAVIFGKIIGAFQERDPEKRSRNTVLLSLIFLLLGVIILAAYIVQGFMFGKSGETLTMRLRSLSFRALLQQEIGWYDDRKNAVGVLLTRLATDASQVKGATGSRLALMTMTVFTLVTAVIIAFVYGWQLTLLILACIPFIVGANAVSTSSMSGHAAEDQKALEEAGRISTESVENIRTVASLTREETFYERYIASLNRTYRKSLRKAPFRGFTYGIAQCSEYFINAAVFRFGAWLIANCLTNFENVFIVFSSVIFAAVNVGQSASLAPDYGKARMSAQRIFQLLERKPLIDSYSDEGEKLSHFEGNIEFRNIHFVYPTRPEVQVLQGLNLKVNKGQTLALVGSSGCGKSTSIQLLERFYDPVEGQVLADGFDTRSLHLQWLRSRLGLVSQEPILFDCSIAENIQYGDNSRVVSQEEIEEAAKAANIHAFIEKLPEKYNTRVGEKGTQLSGGQKQRIAIARALVRDPAVLLLDEATSALDTESEKIVQKALDNARQGRTCIVIAHRLSTVQTADIIVVIQNGRVVEQGTHSQLLAKEGHYYALVNA</sequence>
<evidence type="ECO:0000256" key="10">
    <source>
        <dbReference type="ARBA" id="ARBA00022840"/>
    </source>
</evidence>
<keyword evidence="10" id="KW-0067">ATP-binding</keyword>
<comment type="subcellular location">
    <subcellularLocation>
        <location evidence="1">Cell membrane</location>
        <topology evidence="1">Multi-pass membrane protein</topology>
    </subcellularLocation>
</comment>
<dbReference type="CDD" id="cd18577">
    <property type="entry name" value="ABC_6TM_Pgp_ABCB1_D1_like"/>
    <property type="match status" value="1"/>
</dbReference>
<evidence type="ECO:0000256" key="15">
    <source>
        <dbReference type="ARBA" id="ARBA00051060"/>
    </source>
</evidence>
<evidence type="ECO:0000256" key="19">
    <source>
        <dbReference type="ARBA" id="ARBA00080433"/>
    </source>
</evidence>
<dbReference type="PANTHER" id="PTHR43394:SF20">
    <property type="entry name" value="ATP BINDING CASSETTE SUBFAMILY B MEMBER 5"/>
    <property type="match status" value="1"/>
</dbReference>
<keyword evidence="8" id="KW-0547">Nucleotide-binding</keyword>
<dbReference type="Proteomes" id="UP000542358">
    <property type="component" value="Unassembled WGS sequence"/>
</dbReference>
<comment type="function">
    <text evidence="16">Energy-dependent efflux transporter responsible for decreased drug accumulation in multidrug-resistant cells. Specifically present in limbal stem cells, where it plays a key role in corneal development and repair.</text>
</comment>
<keyword evidence="5" id="KW-1003">Cell membrane</keyword>
<dbReference type="GO" id="GO:0005886">
    <property type="term" value="C:plasma membrane"/>
    <property type="evidence" value="ECO:0007669"/>
    <property type="project" value="UniProtKB-SubCell"/>
</dbReference>
<dbReference type="SUPFAM" id="SSF52540">
    <property type="entry name" value="P-loop containing nucleoside triphosphate hydrolases"/>
    <property type="match status" value="2"/>
</dbReference>
<evidence type="ECO:0000256" key="14">
    <source>
        <dbReference type="ARBA" id="ARBA00023180"/>
    </source>
</evidence>
<evidence type="ECO:0000256" key="11">
    <source>
        <dbReference type="ARBA" id="ARBA00022967"/>
    </source>
</evidence>
<dbReference type="InterPro" id="IPR003439">
    <property type="entry name" value="ABC_transporter-like_ATP-bd"/>
</dbReference>
<evidence type="ECO:0000256" key="9">
    <source>
        <dbReference type="ARBA" id="ARBA00022782"/>
    </source>
</evidence>
<keyword evidence="24" id="KW-1185">Reference proteome</keyword>
<evidence type="ECO:0000256" key="17">
    <source>
        <dbReference type="ARBA" id="ARBA00074194"/>
    </source>
</evidence>
<dbReference type="FunFam" id="3.40.50.300:FF:000479">
    <property type="entry name" value="Multidrug resistance protein 1A"/>
    <property type="match status" value="1"/>
</dbReference>
<keyword evidence="13 20" id="KW-0472">Membrane</keyword>
<feature type="non-terminal residue" evidence="23">
    <location>
        <position position="1"/>
    </location>
</feature>
<feature type="transmembrane region" description="Helical" evidence="20">
    <location>
        <begin position="262"/>
        <end position="281"/>
    </location>
</feature>
<dbReference type="InterPro" id="IPR027417">
    <property type="entry name" value="P-loop_NTPase"/>
</dbReference>
<evidence type="ECO:0000256" key="3">
    <source>
        <dbReference type="ARBA" id="ARBA00012191"/>
    </source>
</evidence>
<proteinExistence type="inferred from homology"/>
<evidence type="ECO:0000313" key="23">
    <source>
        <dbReference type="EMBL" id="NWW09179.1"/>
    </source>
</evidence>
<feature type="transmembrane region" description="Helical" evidence="20">
    <location>
        <begin position="801"/>
        <end position="821"/>
    </location>
</feature>
<keyword evidence="9" id="KW-0221">Differentiation</keyword>
<feature type="transmembrane region" description="Helical" evidence="20">
    <location>
        <begin position="827"/>
        <end position="847"/>
    </location>
</feature>
<evidence type="ECO:0000256" key="4">
    <source>
        <dbReference type="ARBA" id="ARBA00022448"/>
    </source>
</evidence>
<evidence type="ECO:0000256" key="7">
    <source>
        <dbReference type="ARBA" id="ARBA00022737"/>
    </source>
</evidence>
<keyword evidence="7" id="KW-0677">Repeat</keyword>
<evidence type="ECO:0000256" key="1">
    <source>
        <dbReference type="ARBA" id="ARBA00004651"/>
    </source>
</evidence>
<evidence type="ECO:0000256" key="13">
    <source>
        <dbReference type="ARBA" id="ARBA00023136"/>
    </source>
</evidence>
<dbReference type="PROSITE" id="PS50893">
    <property type="entry name" value="ABC_TRANSPORTER_2"/>
    <property type="match status" value="2"/>
</dbReference>
<dbReference type="Pfam" id="PF00005">
    <property type="entry name" value="ABC_tran"/>
    <property type="match status" value="2"/>
</dbReference>
<evidence type="ECO:0000259" key="21">
    <source>
        <dbReference type="PROSITE" id="PS50893"/>
    </source>
</evidence>
<evidence type="ECO:0000256" key="18">
    <source>
        <dbReference type="ARBA" id="ARBA00079340"/>
    </source>
</evidence>
<feature type="domain" description="ABC transmembrane type-1" evidence="22">
    <location>
        <begin position="13"/>
        <end position="322"/>
    </location>
</feature>
<dbReference type="FunFam" id="3.40.50.300:FF:000302">
    <property type="entry name" value="ATP-binding cassette subfamily B member 5"/>
    <property type="match status" value="1"/>
</dbReference>
<evidence type="ECO:0000256" key="12">
    <source>
        <dbReference type="ARBA" id="ARBA00022989"/>
    </source>
</evidence>
<accession>A0A7K6K9X9</accession>
<feature type="domain" description="ABC transmembrane type-1" evidence="22">
    <location>
        <begin position="681"/>
        <end position="968"/>
    </location>
</feature>
<feature type="transmembrane region" description="Helical" evidence="20">
    <location>
        <begin position="180"/>
        <end position="203"/>
    </location>
</feature>
<feature type="transmembrane region" description="Helical" evidence="20">
    <location>
        <begin position="721"/>
        <end position="745"/>
    </location>
</feature>
<dbReference type="EMBL" id="VZRR01008739">
    <property type="protein sequence ID" value="NWW09179.1"/>
    <property type="molecule type" value="Genomic_DNA"/>
</dbReference>
<dbReference type="GO" id="GO:0090374">
    <property type="term" value="P:oligopeptide export from mitochondrion"/>
    <property type="evidence" value="ECO:0007669"/>
    <property type="project" value="TreeGrafter"/>
</dbReference>
<evidence type="ECO:0000256" key="2">
    <source>
        <dbReference type="ARBA" id="ARBA00007577"/>
    </source>
</evidence>
<dbReference type="Gene3D" id="1.20.1560.10">
    <property type="entry name" value="ABC transporter type 1, transmembrane domain"/>
    <property type="match status" value="2"/>
</dbReference>
<dbReference type="PANTHER" id="PTHR43394">
    <property type="entry name" value="ATP-DEPENDENT PERMEASE MDL1, MITOCHONDRIAL"/>
    <property type="match status" value="1"/>
</dbReference>